<dbReference type="PANTHER" id="PTHR24096">
    <property type="entry name" value="LONG-CHAIN-FATTY-ACID--COA LIGASE"/>
    <property type="match status" value="1"/>
</dbReference>
<dbReference type="Gene3D" id="3.40.50.12780">
    <property type="entry name" value="N-terminal domain of ligase-like"/>
    <property type="match status" value="1"/>
</dbReference>
<evidence type="ECO:0000256" key="2">
    <source>
        <dbReference type="ARBA" id="ARBA00022598"/>
    </source>
</evidence>
<organism evidence="5 6">
    <name type="scientific">Actinomadura montaniterrae</name>
    <dbReference type="NCBI Taxonomy" id="1803903"/>
    <lineage>
        <taxon>Bacteria</taxon>
        <taxon>Bacillati</taxon>
        <taxon>Actinomycetota</taxon>
        <taxon>Actinomycetes</taxon>
        <taxon>Streptosporangiales</taxon>
        <taxon>Thermomonosporaceae</taxon>
        <taxon>Actinomadura</taxon>
    </lineage>
</organism>
<dbReference type="Pfam" id="PF00501">
    <property type="entry name" value="AMP-binding"/>
    <property type="match status" value="1"/>
</dbReference>
<keyword evidence="6" id="KW-1185">Reference proteome</keyword>
<reference evidence="5 6" key="1">
    <citation type="submission" date="2019-09" db="EMBL/GenBank/DDBJ databases">
        <title>Actinomadura physcomitrii sp. nov., a novel actinomycete isolated from moss [Physcomitrium sphaericum (Ludw) Fuernr].</title>
        <authorList>
            <person name="Liu C."/>
            <person name="Zhuang X."/>
        </authorList>
    </citation>
    <scope>NUCLEOTIDE SEQUENCE [LARGE SCALE GENOMIC DNA]</scope>
    <source>
        <strain evidence="5 6">CYP1-1B</strain>
    </source>
</reference>
<dbReference type="SUPFAM" id="SSF56801">
    <property type="entry name" value="Acetyl-CoA synthetase-like"/>
    <property type="match status" value="1"/>
</dbReference>
<sequence>MEESLLNVQEVCYRPRHCDRRHSTGPDLRRSAPCAPSEEAELNAQATAGPEHFARTRPDAVALVEGARSLTWSAWNERADRLAAALAARGFGAGSRIGVAVRPRIEWFVVNAALAKLGAIQVAMNLRLTPAELAYIAGDSRTEAAFLDVREPGPVEDALRAAGAGLVAHVDPSDGRLGLDDLIGEHAAAEPRVARNQAQLIVYTSGTTGRPKGAFRQTPTADPDILSCYIDSTRFDDFSSGDDRRALLNMPMHHAAGPNHANACLSNGGVAVLQRRFDAEETLRLIEEHRVTHWHAVPTMLQRIFALPAEVRAKYDVSSLRKVSVGAAPVPYVLKERVFEYFGEGLLYEGYGCTEASMIAGMRPEEHRRKPGAAGRPFRHVKVKIVGDGGAPLPEGETGEILVRTPRMIPEYLGRGPLGPDVLDADGFFRTGDLGHLDADGYLYVTGRRTDMIIAGGVNIYPAEIEEALRAHPAVADVAVIGVPDADLGERVHAVVERVAGADVTEDGLVAFTEGRVAGYKRPRSVEFVDDLPRNAMGKILKKRLREERAS</sequence>
<dbReference type="PANTHER" id="PTHR24096:SF267">
    <property type="entry name" value="MALONATE--COA LIGASE ACSF3, MITOCHONDRIAL"/>
    <property type="match status" value="1"/>
</dbReference>
<proteinExistence type="inferred from homology"/>
<evidence type="ECO:0000259" key="3">
    <source>
        <dbReference type="Pfam" id="PF00501"/>
    </source>
</evidence>
<dbReference type="OrthoDB" id="9803968at2"/>
<dbReference type="EMBL" id="WBMR01000028">
    <property type="protein sequence ID" value="KAB2382910.1"/>
    <property type="molecule type" value="Genomic_DNA"/>
</dbReference>
<dbReference type="InterPro" id="IPR000873">
    <property type="entry name" value="AMP-dep_synth/lig_dom"/>
</dbReference>
<dbReference type="GO" id="GO:0016405">
    <property type="term" value="F:CoA-ligase activity"/>
    <property type="evidence" value="ECO:0007669"/>
    <property type="project" value="TreeGrafter"/>
</dbReference>
<dbReference type="InterPro" id="IPR020845">
    <property type="entry name" value="AMP-binding_CS"/>
</dbReference>
<dbReference type="Pfam" id="PF13193">
    <property type="entry name" value="AMP-binding_C"/>
    <property type="match status" value="1"/>
</dbReference>
<dbReference type="PROSITE" id="PS00455">
    <property type="entry name" value="AMP_BINDING"/>
    <property type="match status" value="1"/>
</dbReference>
<evidence type="ECO:0000259" key="4">
    <source>
        <dbReference type="Pfam" id="PF13193"/>
    </source>
</evidence>
<gene>
    <name evidence="5" type="ORF">F9B16_13025</name>
</gene>
<dbReference type="FunFam" id="3.30.300.30:FF:000008">
    <property type="entry name" value="2,3-dihydroxybenzoate-AMP ligase"/>
    <property type="match status" value="1"/>
</dbReference>
<comment type="similarity">
    <text evidence="1">Belongs to the ATP-dependent AMP-binding enzyme family.</text>
</comment>
<dbReference type="AlphaFoldDB" id="A0A6L3VXK0"/>
<comment type="caution">
    <text evidence="5">The sequence shown here is derived from an EMBL/GenBank/DDBJ whole genome shotgun (WGS) entry which is preliminary data.</text>
</comment>
<evidence type="ECO:0000313" key="5">
    <source>
        <dbReference type="EMBL" id="KAB2382910.1"/>
    </source>
</evidence>
<evidence type="ECO:0000313" key="6">
    <source>
        <dbReference type="Proteomes" id="UP000483004"/>
    </source>
</evidence>
<name>A0A6L3VXK0_9ACTN</name>
<dbReference type="InterPro" id="IPR045851">
    <property type="entry name" value="AMP-bd_C_sf"/>
</dbReference>
<protein>
    <submittedName>
        <fullName evidence="5">Long-chain fatty acid--CoA ligase</fullName>
    </submittedName>
</protein>
<keyword evidence="2 5" id="KW-0436">Ligase</keyword>
<dbReference type="InterPro" id="IPR042099">
    <property type="entry name" value="ANL_N_sf"/>
</dbReference>
<dbReference type="Gene3D" id="3.30.300.30">
    <property type="match status" value="1"/>
</dbReference>
<feature type="domain" description="AMP-dependent synthetase/ligase" evidence="3">
    <location>
        <begin position="51"/>
        <end position="413"/>
    </location>
</feature>
<accession>A0A6L3VXK0</accession>
<feature type="domain" description="AMP-binding enzyme C-terminal" evidence="4">
    <location>
        <begin position="464"/>
        <end position="539"/>
    </location>
</feature>
<dbReference type="InterPro" id="IPR025110">
    <property type="entry name" value="AMP-bd_C"/>
</dbReference>
<dbReference type="Proteomes" id="UP000483004">
    <property type="component" value="Unassembled WGS sequence"/>
</dbReference>
<evidence type="ECO:0000256" key="1">
    <source>
        <dbReference type="ARBA" id="ARBA00006432"/>
    </source>
</evidence>